<dbReference type="GO" id="GO:0004383">
    <property type="term" value="F:guanylate cyclase activity"/>
    <property type="evidence" value="ECO:0007669"/>
    <property type="project" value="UniProtKB-EC"/>
</dbReference>
<evidence type="ECO:0000256" key="12">
    <source>
        <dbReference type="ARBA" id="ARBA00023293"/>
    </source>
</evidence>
<dbReference type="SUPFAM" id="SSF55073">
    <property type="entry name" value="Nucleotide cyclase"/>
    <property type="match status" value="1"/>
</dbReference>
<dbReference type="InterPro" id="IPR011009">
    <property type="entry name" value="Kinase-like_dom_sf"/>
</dbReference>
<evidence type="ECO:0000256" key="6">
    <source>
        <dbReference type="ARBA" id="ARBA00022989"/>
    </source>
</evidence>
<dbReference type="InterPro" id="IPR018297">
    <property type="entry name" value="A/G_cyclase_CS"/>
</dbReference>
<evidence type="ECO:0000259" key="18">
    <source>
        <dbReference type="PROSITE" id="PS50125"/>
    </source>
</evidence>
<dbReference type="PANTHER" id="PTHR11920">
    <property type="entry name" value="GUANYLYL CYCLASE"/>
    <property type="match status" value="1"/>
</dbReference>
<proteinExistence type="inferred from homology"/>
<dbReference type="InterPro" id="IPR050401">
    <property type="entry name" value="Cyclic_nucleotide_synthase"/>
</dbReference>
<keyword evidence="3" id="KW-0812">Transmembrane</keyword>
<evidence type="ECO:0000256" key="11">
    <source>
        <dbReference type="ARBA" id="ARBA00023239"/>
    </source>
</evidence>
<dbReference type="InterPro" id="IPR000719">
    <property type="entry name" value="Prot_kinase_dom"/>
</dbReference>
<dbReference type="FunFam" id="3.30.200.20:FF:001106">
    <property type="entry name" value="Guanylate cyclase"/>
    <property type="match status" value="1"/>
</dbReference>
<dbReference type="SUPFAM" id="SSF56112">
    <property type="entry name" value="Protein kinase-like (PK-like)"/>
    <property type="match status" value="1"/>
</dbReference>
<dbReference type="AlphaFoldDB" id="A0A8B9R6H4"/>
<dbReference type="PANTHER" id="PTHR11920:SF491">
    <property type="entry name" value="GUANYLATE CYCLASE"/>
    <property type="match status" value="1"/>
</dbReference>
<evidence type="ECO:0000256" key="13">
    <source>
        <dbReference type="RuleBase" id="RU000405"/>
    </source>
</evidence>
<evidence type="ECO:0000256" key="3">
    <source>
        <dbReference type="ARBA" id="ARBA00022692"/>
    </source>
</evidence>
<keyword evidence="4 16" id="KW-0732">Signal</keyword>
<feature type="chain" id="PRO_5034708635" description="Guanylate cyclase" evidence="16">
    <location>
        <begin position="27"/>
        <end position="1017"/>
    </location>
</feature>
<dbReference type="GO" id="GO:0001653">
    <property type="term" value="F:peptide receptor activity"/>
    <property type="evidence" value="ECO:0007669"/>
    <property type="project" value="TreeGrafter"/>
</dbReference>
<feature type="domain" description="Protein kinase" evidence="17">
    <location>
        <begin position="485"/>
        <end position="762"/>
    </location>
</feature>
<dbReference type="CDD" id="cd14042">
    <property type="entry name" value="PK_GC-A_B"/>
    <property type="match status" value="1"/>
</dbReference>
<dbReference type="InterPro" id="IPR029787">
    <property type="entry name" value="Nucleotide_cyclase"/>
</dbReference>
<evidence type="ECO:0000256" key="10">
    <source>
        <dbReference type="ARBA" id="ARBA00023180"/>
    </source>
</evidence>
<dbReference type="FunFam" id="3.40.50.2300:FF:000228">
    <property type="entry name" value="Guanylate cyclase"/>
    <property type="match status" value="1"/>
</dbReference>
<protein>
    <recommendedName>
        <fullName evidence="2 14">Guanylate cyclase</fullName>
        <ecNumber evidence="2 14">4.6.1.2</ecNumber>
    </recommendedName>
</protein>
<keyword evidence="12 14" id="KW-0141">cGMP biosynthesis</keyword>
<comment type="catalytic activity">
    <reaction evidence="14">
        <text>GTP = 3',5'-cyclic GMP + diphosphate</text>
        <dbReference type="Rhea" id="RHEA:13665"/>
        <dbReference type="ChEBI" id="CHEBI:33019"/>
        <dbReference type="ChEBI" id="CHEBI:37565"/>
        <dbReference type="ChEBI" id="CHEBI:57746"/>
        <dbReference type="EC" id="4.6.1.2"/>
    </reaction>
</comment>
<dbReference type="PROSITE" id="PS50125">
    <property type="entry name" value="GUANYLATE_CYCLASE_2"/>
    <property type="match status" value="1"/>
</dbReference>
<dbReference type="SUPFAM" id="SSF53822">
    <property type="entry name" value="Periplasmic binding protein-like I"/>
    <property type="match status" value="1"/>
</dbReference>
<organism evidence="19 20">
    <name type="scientific">Astyanax mexicanus</name>
    <name type="common">Blind cave fish</name>
    <name type="synonym">Astyanax fasciatus mexicanus</name>
    <dbReference type="NCBI Taxonomy" id="7994"/>
    <lineage>
        <taxon>Eukaryota</taxon>
        <taxon>Metazoa</taxon>
        <taxon>Chordata</taxon>
        <taxon>Craniata</taxon>
        <taxon>Vertebrata</taxon>
        <taxon>Euteleostomi</taxon>
        <taxon>Actinopterygii</taxon>
        <taxon>Neopterygii</taxon>
        <taxon>Teleostei</taxon>
        <taxon>Ostariophysi</taxon>
        <taxon>Characiformes</taxon>
        <taxon>Characoidei</taxon>
        <taxon>Acestrorhamphidae</taxon>
        <taxon>Acestrorhamphinae</taxon>
        <taxon>Astyanax</taxon>
    </lineage>
</organism>
<keyword evidence="5" id="KW-0547">Nucleotide-binding</keyword>
<dbReference type="GO" id="GO:0007168">
    <property type="term" value="P:receptor guanylyl cyclase signaling pathway"/>
    <property type="evidence" value="ECO:0007669"/>
    <property type="project" value="TreeGrafter"/>
</dbReference>
<evidence type="ECO:0000256" key="15">
    <source>
        <dbReference type="SAM" id="Coils"/>
    </source>
</evidence>
<sequence>MLKMEPGLLGSVWLPLLVLLAGVSLGVMELEPLSQEESHPAGLSLRNITLAIILPKQNTEYPWAWPRVGPALNWALEKVNSDPTLLPGYHMQLVFSSSENKEGLCSDSVAPLVAVDLKFAHDPWAFIGPGCDYASSPVARFTTHWEVPMVTAGAPALGFNMYSSITNTGPTHKKLGEFVVRMHHNFGWHKYAMVMFHDKKNDDRPCYFAVEGPYTEMTADNITAKDMVFNEDDEPLSYADLINGISQRGRGKCELMVQFYKQRLPQEEYVFFFIDLFGESLRSRPAKPWARGDADDEAAKQAFKVSLHINRESFHDGVLLYSHALNESMDQSGLRPPGHVVTKKMWNRTFHGVTGLVQMDENGDREIDFALWDMTDTESGVYEIVSVYNSSAKQMVLEPGMTVHWLKGSPPPDIPVCGFKNDNPACLASKHLGLGLTLWGQQTSWCVICDVKVKLENELAAQLWRVYWEDIQISNLDKALRRACSRLTLSLRGSNYGSLLTMEGNVQIYAKTCYYKGNITAIKYVNKKRIELTRKVLFELKHMRDVQNEHLNRFIGACIDAPNICILTEYCPRGSLQDLMEIESITLDWMFRYSLINDIVKGMAFLHNSVIVSHGNLKSSNCLVDSRFVLKITDYGLASFRKESYLEDTHAYYARKLWTAPELMRDENRQPCGTQKGDVYSFGIILQELALLKGVFYLDSPPLSPKEIVEHVAEGRWPYLRPLLCTQSHSEELGQLMQRCWSEDVNERPDFNQIKVMLHKNNRGYGSNILDNLLSRMEQYANNLEELVEERTQAYHEEKRKAEALLYQILPHSVAEQLKRGETVQAEAFDSVTIYFSDIVGFTAMSAESTPMQVVTLLNDLYTCFDAIIDNFDVYKVETIGDAYMVVSGLPVRNGNLHTREIARMSLALLEAVYSFRIRHRPDLQLRLRIGIHTGPVCAGVVGLKMPRYCLFGDTVNTASRMESNGEALKIHVSEATRAVLQEFNCFQLELRGDIEMKGKGRMRTYWLLGESTSNHA</sequence>
<dbReference type="GO" id="GO:0035556">
    <property type="term" value="P:intracellular signal transduction"/>
    <property type="evidence" value="ECO:0007669"/>
    <property type="project" value="InterPro"/>
</dbReference>
<dbReference type="InterPro" id="IPR001245">
    <property type="entry name" value="Ser-Thr/Tyr_kinase_cat_dom"/>
</dbReference>
<evidence type="ECO:0000259" key="17">
    <source>
        <dbReference type="PROSITE" id="PS50011"/>
    </source>
</evidence>
<evidence type="ECO:0000256" key="5">
    <source>
        <dbReference type="ARBA" id="ARBA00022741"/>
    </source>
</evidence>
<dbReference type="Pfam" id="PF01094">
    <property type="entry name" value="ANF_receptor"/>
    <property type="match status" value="1"/>
</dbReference>
<dbReference type="Pfam" id="PF00211">
    <property type="entry name" value="Guanylate_cyc"/>
    <property type="match status" value="1"/>
</dbReference>
<dbReference type="InterPro" id="IPR028082">
    <property type="entry name" value="Peripla_BP_I"/>
</dbReference>
<keyword evidence="10" id="KW-0325">Glycoprotein</keyword>
<dbReference type="SMART" id="SM00044">
    <property type="entry name" value="CYCc"/>
    <property type="match status" value="1"/>
</dbReference>
<keyword evidence="6" id="KW-1133">Transmembrane helix</keyword>
<dbReference type="Gene3D" id="1.10.510.10">
    <property type="entry name" value="Transferase(Phosphotransferase) domain 1"/>
    <property type="match status" value="1"/>
</dbReference>
<dbReference type="PROSITE" id="PS00452">
    <property type="entry name" value="GUANYLATE_CYCLASE_1"/>
    <property type="match status" value="1"/>
</dbReference>
<keyword evidence="15" id="KW-0175">Coiled coil</keyword>
<keyword evidence="9" id="KW-0675">Receptor</keyword>
<keyword evidence="11 13" id="KW-0456">Lyase</keyword>
<keyword evidence="7" id="KW-0342">GTP-binding</keyword>
<dbReference type="GO" id="GO:0005525">
    <property type="term" value="F:GTP binding"/>
    <property type="evidence" value="ECO:0007669"/>
    <property type="project" value="UniProtKB-KW"/>
</dbReference>
<comment type="similarity">
    <text evidence="13">Belongs to the adenylyl cyclase class-4/guanylyl cyclase family.</text>
</comment>
<evidence type="ECO:0000256" key="16">
    <source>
        <dbReference type="SAM" id="SignalP"/>
    </source>
</evidence>
<dbReference type="Gene3D" id="3.40.50.2300">
    <property type="match status" value="3"/>
</dbReference>
<dbReference type="EC" id="4.6.1.2" evidence="2 14"/>
<feature type="domain" description="Guanylate cyclase" evidence="18">
    <location>
        <begin position="833"/>
        <end position="963"/>
    </location>
</feature>
<keyword evidence="8" id="KW-0472">Membrane</keyword>
<evidence type="ECO:0000313" key="19">
    <source>
        <dbReference type="Ensembl" id="ENSAMXP00005022285.1"/>
    </source>
</evidence>
<evidence type="ECO:0000256" key="2">
    <source>
        <dbReference type="ARBA" id="ARBA00012202"/>
    </source>
</evidence>
<dbReference type="GO" id="GO:0004016">
    <property type="term" value="F:adenylate cyclase activity"/>
    <property type="evidence" value="ECO:0007669"/>
    <property type="project" value="TreeGrafter"/>
</dbReference>
<evidence type="ECO:0000256" key="1">
    <source>
        <dbReference type="ARBA" id="ARBA00004479"/>
    </source>
</evidence>
<evidence type="ECO:0000313" key="20">
    <source>
        <dbReference type="Proteomes" id="UP000694621"/>
    </source>
</evidence>
<accession>A0A8B9R6H4</accession>
<dbReference type="PROSITE" id="PS50011">
    <property type="entry name" value="PROTEIN_KINASE_DOM"/>
    <property type="match status" value="1"/>
</dbReference>
<evidence type="ECO:0000256" key="7">
    <source>
        <dbReference type="ARBA" id="ARBA00023134"/>
    </source>
</evidence>
<dbReference type="InterPro" id="IPR001054">
    <property type="entry name" value="A/G_cyclase"/>
</dbReference>
<dbReference type="Ensembl" id="ENSAMXT00005024613.1">
    <property type="protein sequence ID" value="ENSAMXP00005022285.1"/>
    <property type="gene ID" value="ENSAMXG00005008791.1"/>
</dbReference>
<dbReference type="GO" id="GO:0004672">
    <property type="term" value="F:protein kinase activity"/>
    <property type="evidence" value="ECO:0007669"/>
    <property type="project" value="InterPro"/>
</dbReference>
<dbReference type="Proteomes" id="UP000694621">
    <property type="component" value="Unplaced"/>
</dbReference>
<comment type="subcellular location">
    <subcellularLocation>
        <location evidence="1">Membrane</location>
        <topology evidence="1">Single-pass type I membrane protein</topology>
    </subcellularLocation>
</comment>
<evidence type="ECO:0000256" key="9">
    <source>
        <dbReference type="ARBA" id="ARBA00023170"/>
    </source>
</evidence>
<feature type="signal peptide" evidence="16">
    <location>
        <begin position="1"/>
        <end position="26"/>
    </location>
</feature>
<reference evidence="19" key="1">
    <citation type="submission" date="2025-08" db="UniProtKB">
        <authorList>
            <consortium name="Ensembl"/>
        </authorList>
    </citation>
    <scope>IDENTIFICATION</scope>
</reference>
<dbReference type="Gene3D" id="3.30.70.1230">
    <property type="entry name" value="Nucleotide cyclase"/>
    <property type="match status" value="1"/>
</dbReference>
<dbReference type="InterPro" id="IPR001828">
    <property type="entry name" value="ANF_lig-bd_rcpt"/>
</dbReference>
<dbReference type="GO" id="GO:0005886">
    <property type="term" value="C:plasma membrane"/>
    <property type="evidence" value="ECO:0007669"/>
    <property type="project" value="TreeGrafter"/>
</dbReference>
<dbReference type="FunFam" id="1.10.510.10:FF:000371">
    <property type="entry name" value="Guanylate cyclase"/>
    <property type="match status" value="1"/>
</dbReference>
<dbReference type="FunFam" id="3.30.70.1230:FF:000004">
    <property type="entry name" value="Guanylate cyclase"/>
    <property type="match status" value="1"/>
</dbReference>
<dbReference type="CDD" id="cd07302">
    <property type="entry name" value="CHD"/>
    <property type="match status" value="1"/>
</dbReference>
<evidence type="ECO:0000256" key="8">
    <source>
        <dbReference type="ARBA" id="ARBA00023136"/>
    </source>
</evidence>
<dbReference type="Pfam" id="PF07714">
    <property type="entry name" value="PK_Tyr_Ser-Thr"/>
    <property type="match status" value="1"/>
</dbReference>
<evidence type="ECO:0000256" key="4">
    <source>
        <dbReference type="ARBA" id="ARBA00022729"/>
    </source>
</evidence>
<dbReference type="GO" id="GO:0005524">
    <property type="term" value="F:ATP binding"/>
    <property type="evidence" value="ECO:0007669"/>
    <property type="project" value="InterPro"/>
</dbReference>
<evidence type="ECO:0000256" key="14">
    <source>
        <dbReference type="RuleBase" id="RU003431"/>
    </source>
</evidence>
<name>A0A8B9R6H4_ASTMX</name>
<feature type="coiled-coil region" evidence="15">
    <location>
        <begin position="770"/>
        <end position="801"/>
    </location>
</feature>